<organism evidence="1 2">
    <name type="scientific">Emticicia oligotrophica (strain DSM 17448 / CIP 109782 / MTCC 6937 / GPTSA100-15)</name>
    <dbReference type="NCBI Taxonomy" id="929562"/>
    <lineage>
        <taxon>Bacteria</taxon>
        <taxon>Pseudomonadati</taxon>
        <taxon>Bacteroidota</taxon>
        <taxon>Cytophagia</taxon>
        <taxon>Cytophagales</taxon>
        <taxon>Leadbetterellaceae</taxon>
        <taxon>Emticicia</taxon>
    </lineage>
</organism>
<evidence type="ECO:0008006" key="3">
    <source>
        <dbReference type="Google" id="ProtNLM"/>
    </source>
</evidence>
<name>A0ABN4AUK1_EMTOG</name>
<evidence type="ECO:0000313" key="2">
    <source>
        <dbReference type="Proteomes" id="UP000002875"/>
    </source>
</evidence>
<keyword evidence="2" id="KW-1185">Reference proteome</keyword>
<dbReference type="RefSeq" id="WP_015026421.1">
    <property type="nucleotide sequence ID" value="NC_018745.1"/>
</dbReference>
<sequence length="190" mass="22165">METAACINSITGALTILSYRFQTSCSKYESEGVINFSSNNLQGIGYLIPLHKNCYLLALKSKLKRRTFKWIFSPEIDNQYFRLVVSSSGIWASWNDEEHIINVHPRLNESVVVLALAQEMLLKYISLQQYEYIKTKLKRSTPIFFELKNETKIFWQQLTHNHLNLGKESHILFMHIFHKLLPVISDNNLN</sequence>
<protein>
    <recommendedName>
        <fullName evidence="3">AraC family transcriptional regulator</fullName>
    </recommendedName>
</protein>
<geneLocation type="plasmid" evidence="1 2">
    <name>pEMTOL05</name>
</geneLocation>
<dbReference type="EMBL" id="CP002966">
    <property type="protein sequence ID" value="AFK05755.1"/>
    <property type="molecule type" value="Genomic_DNA"/>
</dbReference>
<gene>
    <name evidence="1" type="ordered locus">Emtol_0022</name>
</gene>
<keyword evidence="1" id="KW-0614">Plasmid</keyword>
<dbReference type="Proteomes" id="UP000002875">
    <property type="component" value="Plasmid pEMTOL05"/>
</dbReference>
<proteinExistence type="predicted"/>
<reference evidence="1 2" key="1">
    <citation type="submission" date="2011-07" db="EMBL/GenBank/DDBJ databases">
        <title>The complete genome of plasmid 5 of Emticicia oligotrophica DSM 17448.</title>
        <authorList>
            <consortium name="US DOE Joint Genome Institute (JGI-PGF)"/>
            <person name="Lucas S."/>
            <person name="Han J."/>
            <person name="Lapidus A."/>
            <person name="Bruce D."/>
            <person name="Goodwin L."/>
            <person name="Pitluck S."/>
            <person name="Peters L."/>
            <person name="Kyrpides N."/>
            <person name="Mavromatis K."/>
            <person name="Ivanova N."/>
            <person name="Ovchinnikova G."/>
            <person name="Teshima H."/>
            <person name="Detter J.C."/>
            <person name="Tapia R."/>
            <person name="Han C."/>
            <person name="Land M."/>
            <person name="Hauser L."/>
            <person name="Markowitz V."/>
            <person name="Cheng J.-F."/>
            <person name="Hugenholtz P."/>
            <person name="Woyke T."/>
            <person name="Wu D."/>
            <person name="Tindall B."/>
            <person name="Pomrenke H."/>
            <person name="Brambilla E."/>
            <person name="Klenk H.-P."/>
            <person name="Eisen J.A."/>
        </authorList>
    </citation>
    <scope>NUCLEOTIDE SEQUENCE [LARGE SCALE GENOMIC DNA]</scope>
    <source>
        <strain evidence="2">DSM 17448 / GPTSA100-15</strain>
        <plasmid evidence="1 2">pEMTOL05</plasmid>
    </source>
</reference>
<evidence type="ECO:0000313" key="1">
    <source>
        <dbReference type="EMBL" id="AFK05755.1"/>
    </source>
</evidence>
<accession>A0ABN4AUK1</accession>